<dbReference type="EMBL" id="CACVKT020003062">
    <property type="protein sequence ID" value="CAC5381428.1"/>
    <property type="molecule type" value="Genomic_DNA"/>
</dbReference>
<accession>A0A6J8BBX6</accession>
<name>A0A6J8BBX6_MYTCO</name>
<dbReference type="PROSITE" id="PS50041">
    <property type="entry name" value="C_TYPE_LECTIN_2"/>
    <property type="match status" value="1"/>
</dbReference>
<dbReference type="Gene3D" id="3.10.100.10">
    <property type="entry name" value="Mannose-Binding Protein A, subunit A"/>
    <property type="match status" value="1"/>
</dbReference>
<organism evidence="3 4">
    <name type="scientific">Mytilus coruscus</name>
    <name type="common">Sea mussel</name>
    <dbReference type="NCBI Taxonomy" id="42192"/>
    <lineage>
        <taxon>Eukaryota</taxon>
        <taxon>Metazoa</taxon>
        <taxon>Spiralia</taxon>
        <taxon>Lophotrochozoa</taxon>
        <taxon>Mollusca</taxon>
        <taxon>Bivalvia</taxon>
        <taxon>Autobranchia</taxon>
        <taxon>Pteriomorphia</taxon>
        <taxon>Mytilida</taxon>
        <taxon>Mytiloidea</taxon>
        <taxon>Mytilidae</taxon>
        <taxon>Mytilinae</taxon>
        <taxon>Mytilus</taxon>
    </lineage>
</organism>
<dbReference type="InterPro" id="IPR001304">
    <property type="entry name" value="C-type_lectin-like"/>
</dbReference>
<keyword evidence="4" id="KW-1185">Reference proteome</keyword>
<dbReference type="SMART" id="SM00034">
    <property type="entry name" value="CLECT"/>
    <property type="match status" value="1"/>
</dbReference>
<proteinExistence type="predicted"/>
<keyword evidence="1" id="KW-1015">Disulfide bond</keyword>
<dbReference type="InterPro" id="IPR016187">
    <property type="entry name" value="CTDL_fold"/>
</dbReference>
<dbReference type="PROSITE" id="PS00615">
    <property type="entry name" value="C_TYPE_LECTIN_1"/>
    <property type="match status" value="1"/>
</dbReference>
<dbReference type="PANTHER" id="PTHR22803">
    <property type="entry name" value="MANNOSE, PHOSPHOLIPASE, LECTIN RECEPTOR RELATED"/>
    <property type="match status" value="1"/>
</dbReference>
<protein>
    <submittedName>
        <fullName evidence="3">NCAN</fullName>
    </submittedName>
</protein>
<feature type="domain" description="C-type lectin" evidence="2">
    <location>
        <begin position="193"/>
        <end position="318"/>
    </location>
</feature>
<dbReference type="InterPro" id="IPR050111">
    <property type="entry name" value="C-type_lectin/snaclec_domain"/>
</dbReference>
<evidence type="ECO:0000313" key="3">
    <source>
        <dbReference type="EMBL" id="CAC5381428.1"/>
    </source>
</evidence>
<dbReference type="AlphaFoldDB" id="A0A6J8BBX6"/>
<evidence type="ECO:0000259" key="2">
    <source>
        <dbReference type="PROSITE" id="PS50041"/>
    </source>
</evidence>
<evidence type="ECO:0000313" key="4">
    <source>
        <dbReference type="Proteomes" id="UP000507470"/>
    </source>
</evidence>
<gene>
    <name evidence="3" type="ORF">MCOR_17297</name>
</gene>
<sequence>MLNVYQFSHQTSGLPLHTLFENGEVLEISNMQESGTIACEAINEFRKDAASASVIVHHDGINGQPVISNVNGIITGINGIDGQETLTEPNEIFLINDINEGRVSSGSISQSCDGAFLGGFAIGRLIAPIPMADGTMMTTAQVMMMRLMSIMTGSPMAPMMCQPQPVSTPCPTMACPPPPPIKTAVCPPRWILFKEMCYTFSSDKKNWDDAKKKCEKENAILAEPDTTAKIDFLKILARIPDSKGRENYWIGGRDRNPPTDDYVWTSRGVRVKIGATDWAMGEPNDFRNRPENCIEMRGAFNHKWNDIQCSQRKKYICQKRFVIGTAIPLIVRANSNHYRIIHSLSYI</sequence>
<reference evidence="3 4" key="1">
    <citation type="submission" date="2020-06" db="EMBL/GenBank/DDBJ databases">
        <authorList>
            <person name="Li R."/>
            <person name="Bekaert M."/>
        </authorList>
    </citation>
    <scope>NUCLEOTIDE SEQUENCE [LARGE SCALE GENOMIC DNA]</scope>
    <source>
        <strain evidence="4">wild</strain>
    </source>
</reference>
<dbReference type="InterPro" id="IPR016186">
    <property type="entry name" value="C-type_lectin-like/link_sf"/>
</dbReference>
<dbReference type="InterPro" id="IPR018378">
    <property type="entry name" value="C-type_lectin_CS"/>
</dbReference>
<dbReference type="CDD" id="cd00037">
    <property type="entry name" value="CLECT"/>
    <property type="match status" value="1"/>
</dbReference>
<dbReference type="Pfam" id="PF00059">
    <property type="entry name" value="Lectin_C"/>
    <property type="match status" value="1"/>
</dbReference>
<evidence type="ECO:0000256" key="1">
    <source>
        <dbReference type="ARBA" id="ARBA00023157"/>
    </source>
</evidence>
<dbReference type="Proteomes" id="UP000507470">
    <property type="component" value="Unassembled WGS sequence"/>
</dbReference>
<dbReference type="OrthoDB" id="7357196at2759"/>
<dbReference type="SUPFAM" id="SSF56436">
    <property type="entry name" value="C-type lectin-like"/>
    <property type="match status" value="1"/>
</dbReference>